<evidence type="ECO:0000256" key="1">
    <source>
        <dbReference type="SAM" id="MobiDB-lite"/>
    </source>
</evidence>
<evidence type="ECO:0000313" key="3">
    <source>
        <dbReference type="Proteomes" id="UP001161064"/>
    </source>
</evidence>
<gene>
    <name evidence="2" type="ORF">PsB1_1600</name>
</gene>
<reference evidence="2" key="1">
    <citation type="submission" date="2021-05" db="EMBL/GenBank/DDBJ databases">
        <authorList>
            <person name="Tanabe Y."/>
        </authorList>
    </citation>
    <scope>NUCLEOTIDE SEQUENCE</scope>
    <source>
        <strain evidence="2">BOTRYCO-1</strain>
    </source>
</reference>
<keyword evidence="3" id="KW-1185">Reference proteome</keyword>
<reference evidence="2" key="2">
    <citation type="journal article" date="2023" name="ISME Commun">
        <title>Characterization of a bloom-associated alphaproteobacterial lineage, 'Candidatus Phycosocius': insights into freshwater algal-bacterial interactions.</title>
        <authorList>
            <person name="Tanabe Y."/>
            <person name="Yamaguchi H."/>
            <person name="Yoshida M."/>
            <person name="Kai A."/>
            <person name="Okazaki Y."/>
        </authorList>
    </citation>
    <scope>NUCLEOTIDE SEQUENCE</scope>
    <source>
        <strain evidence="2">BOTRYCO-1</strain>
    </source>
</reference>
<dbReference type="Proteomes" id="UP001161064">
    <property type="component" value="Unassembled WGS sequence"/>
</dbReference>
<sequence>MNAVENPKIHAFQAAEQRPPPHDGMGQHRFGGSSPNHHSKLEAWGTRIKIKAHASSKWILYHFW</sequence>
<feature type="region of interest" description="Disordered" evidence="1">
    <location>
        <begin position="1"/>
        <end position="38"/>
    </location>
</feature>
<accession>A0ABQ4PWU0</accession>
<dbReference type="EMBL" id="BPFZ01000009">
    <property type="protein sequence ID" value="GIU67446.1"/>
    <property type="molecule type" value="Genomic_DNA"/>
</dbReference>
<organism evidence="2 3">
    <name type="scientific">Candidatus Phycosocius spiralis</name>
    <dbReference type="NCBI Taxonomy" id="2815099"/>
    <lineage>
        <taxon>Bacteria</taxon>
        <taxon>Pseudomonadati</taxon>
        <taxon>Pseudomonadota</taxon>
        <taxon>Alphaproteobacteria</taxon>
        <taxon>Caulobacterales</taxon>
        <taxon>Caulobacterales incertae sedis</taxon>
        <taxon>Candidatus Phycosocius</taxon>
    </lineage>
</organism>
<evidence type="ECO:0000313" key="2">
    <source>
        <dbReference type="EMBL" id="GIU67446.1"/>
    </source>
</evidence>
<comment type="caution">
    <text evidence="2">The sequence shown here is derived from an EMBL/GenBank/DDBJ whole genome shotgun (WGS) entry which is preliminary data.</text>
</comment>
<proteinExistence type="predicted"/>
<name>A0ABQ4PWU0_9PROT</name>
<protein>
    <submittedName>
        <fullName evidence="2">Uncharacterized protein</fullName>
    </submittedName>
</protein>